<dbReference type="EMBL" id="JAMZIH010006576">
    <property type="protein sequence ID" value="KAJ1673777.1"/>
    <property type="molecule type" value="Genomic_DNA"/>
</dbReference>
<organism evidence="1 2">
    <name type="scientific">Spiromyces aspiralis</name>
    <dbReference type="NCBI Taxonomy" id="68401"/>
    <lineage>
        <taxon>Eukaryota</taxon>
        <taxon>Fungi</taxon>
        <taxon>Fungi incertae sedis</taxon>
        <taxon>Zoopagomycota</taxon>
        <taxon>Kickxellomycotina</taxon>
        <taxon>Kickxellomycetes</taxon>
        <taxon>Kickxellales</taxon>
        <taxon>Kickxellaceae</taxon>
        <taxon>Spiromyces</taxon>
    </lineage>
</organism>
<gene>
    <name evidence="1" type="ORF">EV182_004574</name>
</gene>
<accession>A0ACC1HBF0</accession>
<proteinExistence type="predicted"/>
<evidence type="ECO:0000313" key="1">
    <source>
        <dbReference type="EMBL" id="KAJ1673777.1"/>
    </source>
</evidence>
<reference evidence="1" key="1">
    <citation type="submission" date="2022-06" db="EMBL/GenBank/DDBJ databases">
        <title>Phylogenomic reconstructions and comparative analyses of Kickxellomycotina fungi.</title>
        <authorList>
            <person name="Reynolds N.K."/>
            <person name="Stajich J.E."/>
            <person name="Barry K."/>
            <person name="Grigoriev I.V."/>
            <person name="Crous P."/>
            <person name="Smith M.E."/>
        </authorList>
    </citation>
    <scope>NUCLEOTIDE SEQUENCE</scope>
    <source>
        <strain evidence="1">RSA 2271</strain>
    </source>
</reference>
<comment type="caution">
    <text evidence="1">The sequence shown here is derived from an EMBL/GenBank/DDBJ whole genome shotgun (WGS) entry which is preliminary data.</text>
</comment>
<dbReference type="Proteomes" id="UP001145114">
    <property type="component" value="Unassembled WGS sequence"/>
</dbReference>
<feature type="non-terminal residue" evidence="1">
    <location>
        <position position="1"/>
    </location>
</feature>
<sequence>ALALKAIAGRCGARCYCRQRLRPQAPIAPQPRPSTLAGTSPTTSATATHLSPTPAVTDAGMHYYLKLPVPGRVQLMELLAPNPPAALHACVSSLAGLREDMRLRLKDFDYDSASGIGAVIQAVEAYLYKLNGLIEHHRSGGHEAEFAAIPEFSWRSALGQSSGARRLGEMARRGIPGLKAGPAQAGSDLCGGRSLYLEQGFVLLALGVAKSISAYARVRPLDGELEASMGSVLGGAAPGREGEDADRSRRASLSSKEFAAAAGVFEHIRTCVLPLVAEDLGRAGMAAATAVDLTSDAQLMLESLALADATWLSVSMGVRSGGFKRMVLARLLLHASEQYGRALSTLAALPRGESRQVADGVRRYIKDGRQVVYAQALVQLAMAYHEERRYGLAVGFGREAQRLLEETVNKDRSVHQQTAKSLLANIVRELVASYTQSNDLIGLEPVPDRAELQALVPAGRALIAPTPYKPAVHHLAL</sequence>
<keyword evidence="2" id="KW-1185">Reference proteome</keyword>
<evidence type="ECO:0000313" key="2">
    <source>
        <dbReference type="Proteomes" id="UP001145114"/>
    </source>
</evidence>
<name>A0ACC1HBF0_9FUNG</name>
<protein>
    <submittedName>
        <fullName evidence="1">Uncharacterized protein</fullName>
    </submittedName>
</protein>